<feature type="region of interest" description="Disordered" evidence="1">
    <location>
        <begin position="1"/>
        <end position="56"/>
    </location>
</feature>
<evidence type="ECO:0000313" key="2">
    <source>
        <dbReference type="EMBL" id="MBB5490437.1"/>
    </source>
</evidence>
<name>A0A840WFE1_9ACTN</name>
<sequence length="56" mass="5943">MAADQSRPRRGSRNSSAVSAAARTSSPRMRGSLTTATDIASGEPFRGQKNNYGTEQ</sequence>
<dbReference type="EMBL" id="JACHDO010000001">
    <property type="protein sequence ID" value="MBB5490437.1"/>
    <property type="molecule type" value="Genomic_DNA"/>
</dbReference>
<evidence type="ECO:0000256" key="1">
    <source>
        <dbReference type="SAM" id="MobiDB-lite"/>
    </source>
</evidence>
<feature type="compositionally biased region" description="Low complexity" evidence="1">
    <location>
        <begin position="13"/>
        <end position="28"/>
    </location>
</feature>
<organism evidence="2 3">
    <name type="scientific">Nocardiopsis metallicus</name>
    <dbReference type="NCBI Taxonomy" id="179819"/>
    <lineage>
        <taxon>Bacteria</taxon>
        <taxon>Bacillati</taxon>
        <taxon>Actinomycetota</taxon>
        <taxon>Actinomycetes</taxon>
        <taxon>Streptosporangiales</taxon>
        <taxon>Nocardiopsidaceae</taxon>
        <taxon>Nocardiopsis</taxon>
    </lineage>
</organism>
<gene>
    <name evidence="2" type="ORF">HNR07_001574</name>
</gene>
<accession>A0A840WFE1</accession>
<dbReference type="AlphaFoldDB" id="A0A840WFE1"/>
<proteinExistence type="predicted"/>
<dbReference type="Proteomes" id="UP000579647">
    <property type="component" value="Unassembled WGS sequence"/>
</dbReference>
<reference evidence="2 3" key="1">
    <citation type="submission" date="2020-08" db="EMBL/GenBank/DDBJ databases">
        <title>Sequencing the genomes of 1000 actinobacteria strains.</title>
        <authorList>
            <person name="Klenk H.-P."/>
        </authorList>
    </citation>
    <scope>NUCLEOTIDE SEQUENCE [LARGE SCALE GENOMIC DNA]</scope>
    <source>
        <strain evidence="2 3">DSM 44598</strain>
    </source>
</reference>
<comment type="caution">
    <text evidence="2">The sequence shown here is derived from an EMBL/GenBank/DDBJ whole genome shotgun (WGS) entry which is preliminary data.</text>
</comment>
<evidence type="ECO:0000313" key="3">
    <source>
        <dbReference type="Proteomes" id="UP000579647"/>
    </source>
</evidence>
<protein>
    <submittedName>
        <fullName evidence="2">Uncharacterized protein</fullName>
    </submittedName>
</protein>
<keyword evidence="3" id="KW-1185">Reference proteome</keyword>